<evidence type="ECO:0000313" key="2">
    <source>
        <dbReference type="EMBL" id="RST29953.1"/>
    </source>
</evidence>
<dbReference type="PIRSF" id="PIRSF004548">
    <property type="entry name" value="CreD"/>
    <property type="match status" value="1"/>
</dbReference>
<proteinExistence type="predicted"/>
<dbReference type="PANTHER" id="PTHR30092">
    <property type="entry name" value="INNER MEMBRANE PROTEIN CRED"/>
    <property type="match status" value="1"/>
</dbReference>
<protein>
    <submittedName>
        <fullName evidence="2">Cell envelope integrity protein CreD</fullName>
    </submittedName>
</protein>
<evidence type="ECO:0000256" key="1">
    <source>
        <dbReference type="SAM" id="Phobius"/>
    </source>
</evidence>
<dbReference type="EMBL" id="RWJF01000001">
    <property type="protein sequence ID" value="RST29953.1"/>
    <property type="molecule type" value="Genomic_DNA"/>
</dbReference>
<dbReference type="OrthoDB" id="9791851at2"/>
<feature type="transmembrane region" description="Helical" evidence="1">
    <location>
        <begin position="415"/>
        <end position="433"/>
    </location>
</feature>
<dbReference type="GO" id="GO:0005886">
    <property type="term" value="C:plasma membrane"/>
    <property type="evidence" value="ECO:0007669"/>
    <property type="project" value="TreeGrafter"/>
</dbReference>
<keyword evidence="1" id="KW-0812">Transmembrane</keyword>
<feature type="transmembrane region" description="Helical" evidence="1">
    <location>
        <begin position="392"/>
        <end position="409"/>
    </location>
</feature>
<dbReference type="Pfam" id="PF06123">
    <property type="entry name" value="CreD"/>
    <property type="match status" value="1"/>
</dbReference>
<evidence type="ECO:0000313" key="3">
    <source>
        <dbReference type="Proteomes" id="UP000274661"/>
    </source>
</evidence>
<reference evidence="2 3" key="1">
    <citation type="submission" date="2018-12" db="EMBL/GenBank/DDBJ databases">
        <title>Sphingomonas sp. HMF7854 Genome sequencing and assembly.</title>
        <authorList>
            <person name="Cha I."/>
            <person name="Kang H."/>
            <person name="Kim H."/>
            <person name="Kang J."/>
            <person name="Joh K."/>
        </authorList>
    </citation>
    <scope>NUCLEOTIDE SEQUENCE [LARGE SCALE GENOMIC DNA]</scope>
    <source>
        <strain evidence="2 3">HMF7854</strain>
    </source>
</reference>
<sequence length="447" mass="47264">MSEPSPSAKFVRALLIAILLAGGIFATWLMVYDRQSQSEQARSSIAQGWGGPQILGGPELVIPFKVTAQATAANGQPVVQATTVERHLVVAPSGVDARTDVQPERRTRSIYDVVVYRALTRGRAEFRLPADLGQVGVPAGALELGRAELRFGVSDPRGLSANPDIRLDGRPLSLGPGPGTSLVGAGFYAPLDLTGRDTSRLAVDFRYAVRGNGSIGIAPRAGDTAWKFASPWPSPSFTGGFLPDERTIGPNGFQAAYRIGNLALGKSLLFIEGDESKSPETQPGAEATGQATIGLIEPIDLYSQVNRATKYGFLFIGFTFLAYVLFDLVGGVRVAPGEYLLAGAALVLFFVLLLAFAEVIGFTPAYLLAAAAITGLNTAYSAAVLKSWRRGALVGLILAGLYAVIYVLLSLEAYALLVGALLMLAALAGTMYVTRRLDWSGTRPAES</sequence>
<dbReference type="InterPro" id="IPR010364">
    <property type="entry name" value="Uncharacterised_IM_CreD"/>
</dbReference>
<comment type="caution">
    <text evidence="2">The sequence shown here is derived from an EMBL/GenBank/DDBJ whole genome shotgun (WGS) entry which is preliminary data.</text>
</comment>
<gene>
    <name evidence="2" type="ORF">HMF7854_03265</name>
</gene>
<name>A0A3R9Z517_9SPHN</name>
<feature type="transmembrane region" description="Helical" evidence="1">
    <location>
        <begin position="311"/>
        <end position="332"/>
    </location>
</feature>
<feature type="transmembrane region" description="Helical" evidence="1">
    <location>
        <begin position="339"/>
        <end position="360"/>
    </location>
</feature>
<keyword evidence="1" id="KW-1133">Transmembrane helix</keyword>
<keyword evidence="3" id="KW-1185">Reference proteome</keyword>
<dbReference type="PANTHER" id="PTHR30092:SF0">
    <property type="entry name" value="INNER MEMBRANE PROTEIN CRED"/>
    <property type="match status" value="1"/>
</dbReference>
<dbReference type="Proteomes" id="UP000274661">
    <property type="component" value="Unassembled WGS sequence"/>
</dbReference>
<feature type="transmembrane region" description="Helical" evidence="1">
    <location>
        <begin position="12"/>
        <end position="32"/>
    </location>
</feature>
<keyword evidence="1" id="KW-0472">Membrane</keyword>
<organism evidence="2 3">
    <name type="scientific">Sphingomonas ginkgonis</name>
    <dbReference type="NCBI Taxonomy" id="2315330"/>
    <lineage>
        <taxon>Bacteria</taxon>
        <taxon>Pseudomonadati</taxon>
        <taxon>Pseudomonadota</taxon>
        <taxon>Alphaproteobacteria</taxon>
        <taxon>Sphingomonadales</taxon>
        <taxon>Sphingomonadaceae</taxon>
        <taxon>Sphingomonas</taxon>
    </lineage>
</organism>
<dbReference type="AlphaFoldDB" id="A0A3R9Z517"/>
<dbReference type="NCBIfam" id="NF008712">
    <property type="entry name" value="PRK11715.1-1"/>
    <property type="match status" value="1"/>
</dbReference>
<accession>A0A3R9Z517</accession>
<dbReference type="RefSeq" id="WP_126717790.1">
    <property type="nucleotide sequence ID" value="NZ_RWJF01000001.1"/>
</dbReference>